<keyword evidence="2" id="KW-0472">Membrane</keyword>
<evidence type="ECO:0000313" key="5">
    <source>
        <dbReference type="EMBL" id="GAG16439.1"/>
    </source>
</evidence>
<accession>X0VE37</accession>
<feature type="non-terminal residue" evidence="5">
    <location>
        <position position="1"/>
    </location>
</feature>
<feature type="domain" description="OmpA-like" evidence="4">
    <location>
        <begin position="73"/>
        <end position="196"/>
    </location>
</feature>
<dbReference type="AlphaFoldDB" id="X0VE37"/>
<reference evidence="5" key="1">
    <citation type="journal article" date="2014" name="Front. Microbiol.">
        <title>High frequency of phylogenetically diverse reductive dehalogenase-homologous genes in deep subseafloor sedimentary metagenomes.</title>
        <authorList>
            <person name="Kawai M."/>
            <person name="Futagami T."/>
            <person name="Toyoda A."/>
            <person name="Takaki Y."/>
            <person name="Nishi S."/>
            <person name="Hori S."/>
            <person name="Arai W."/>
            <person name="Tsubouchi T."/>
            <person name="Morono Y."/>
            <person name="Uchiyama I."/>
            <person name="Ito T."/>
            <person name="Fujiyama A."/>
            <person name="Inagaki F."/>
            <person name="Takami H."/>
        </authorList>
    </citation>
    <scope>NUCLEOTIDE SEQUENCE</scope>
    <source>
        <strain evidence="5">Expedition CK06-06</strain>
    </source>
</reference>
<dbReference type="PANTHER" id="PTHR30329">
    <property type="entry name" value="STATOR ELEMENT OF FLAGELLAR MOTOR COMPLEX"/>
    <property type="match status" value="1"/>
</dbReference>
<dbReference type="InterPro" id="IPR006664">
    <property type="entry name" value="OMP_bac"/>
</dbReference>
<dbReference type="InterPro" id="IPR036737">
    <property type="entry name" value="OmpA-like_sf"/>
</dbReference>
<comment type="subcellular location">
    <subcellularLocation>
        <location evidence="1">Cell outer membrane</location>
    </subcellularLocation>
</comment>
<evidence type="ECO:0000259" key="4">
    <source>
        <dbReference type="PROSITE" id="PS51123"/>
    </source>
</evidence>
<dbReference type="InterPro" id="IPR006665">
    <property type="entry name" value="OmpA-like"/>
</dbReference>
<dbReference type="GO" id="GO:0009279">
    <property type="term" value="C:cell outer membrane"/>
    <property type="evidence" value="ECO:0007669"/>
    <property type="project" value="UniProtKB-SubCell"/>
</dbReference>
<evidence type="ECO:0000256" key="1">
    <source>
        <dbReference type="ARBA" id="ARBA00004442"/>
    </source>
</evidence>
<gene>
    <name evidence="5" type="ORF">S01H1_52477</name>
</gene>
<dbReference type="EMBL" id="BARS01033918">
    <property type="protein sequence ID" value="GAG16439.1"/>
    <property type="molecule type" value="Genomic_DNA"/>
</dbReference>
<dbReference type="Gene3D" id="3.30.1330.60">
    <property type="entry name" value="OmpA-like domain"/>
    <property type="match status" value="1"/>
</dbReference>
<comment type="caution">
    <text evidence="5">The sequence shown here is derived from an EMBL/GenBank/DDBJ whole genome shotgun (WGS) entry which is preliminary data.</text>
</comment>
<dbReference type="SUPFAM" id="SSF103088">
    <property type="entry name" value="OmpA-like"/>
    <property type="match status" value="1"/>
</dbReference>
<sequence length="216" mass="24770">NLVITIINIPNSDTVAVISLDNKTNQYSYSTFIENYGLFFEGKEYKQREQNDTQRITPSLDIDQNAGMISEKEIKNKFFIIRSIFFNFDDYSINKFAQKELERLYVVMNKNPSLVLEVVGHSDSMGSDEYNQILSEKRANSVVNFLVNKGISVDRFIVRGVGESKYIAINKNSDGTDNPDGRSYNQRADINILKSDNKFIISENVFVPDHLKIKKN</sequence>
<dbReference type="CDD" id="cd07185">
    <property type="entry name" value="OmpA_C-like"/>
    <property type="match status" value="1"/>
</dbReference>
<organism evidence="5">
    <name type="scientific">marine sediment metagenome</name>
    <dbReference type="NCBI Taxonomy" id="412755"/>
    <lineage>
        <taxon>unclassified sequences</taxon>
        <taxon>metagenomes</taxon>
        <taxon>ecological metagenomes</taxon>
    </lineage>
</organism>
<dbReference type="Pfam" id="PF00691">
    <property type="entry name" value="OmpA"/>
    <property type="match status" value="1"/>
</dbReference>
<dbReference type="PROSITE" id="PS51123">
    <property type="entry name" value="OMPA_2"/>
    <property type="match status" value="1"/>
</dbReference>
<proteinExistence type="predicted"/>
<dbReference type="PANTHER" id="PTHR30329:SF21">
    <property type="entry name" value="LIPOPROTEIN YIAD-RELATED"/>
    <property type="match status" value="1"/>
</dbReference>
<dbReference type="InterPro" id="IPR050330">
    <property type="entry name" value="Bact_OuterMem_StrucFunc"/>
</dbReference>
<protein>
    <recommendedName>
        <fullName evidence="4">OmpA-like domain-containing protein</fullName>
    </recommendedName>
</protein>
<keyword evidence="3" id="KW-0998">Cell outer membrane</keyword>
<name>X0VE37_9ZZZZ</name>
<dbReference type="PRINTS" id="PR01021">
    <property type="entry name" value="OMPADOMAIN"/>
</dbReference>
<evidence type="ECO:0000256" key="2">
    <source>
        <dbReference type="ARBA" id="ARBA00023136"/>
    </source>
</evidence>
<evidence type="ECO:0000256" key="3">
    <source>
        <dbReference type="ARBA" id="ARBA00023237"/>
    </source>
</evidence>